<gene>
    <name evidence="6" type="ORF">BCR42DRAFT_408435</name>
</gene>
<accession>A0A1X2IPX0</accession>
<evidence type="ECO:0000256" key="2">
    <source>
        <dbReference type="ARBA" id="ARBA00022692"/>
    </source>
</evidence>
<protein>
    <submittedName>
        <fullName evidence="6">Uncharacterized protein</fullName>
    </submittedName>
</protein>
<dbReference type="InterPro" id="IPR005351">
    <property type="entry name" value="ASTER"/>
</dbReference>
<dbReference type="Pfam" id="PF03669">
    <property type="entry name" value="ASTER"/>
    <property type="match status" value="1"/>
</dbReference>
<dbReference type="GO" id="GO:0044183">
    <property type="term" value="F:protein folding chaperone"/>
    <property type="evidence" value="ECO:0007669"/>
    <property type="project" value="InterPro"/>
</dbReference>
<evidence type="ECO:0000256" key="3">
    <source>
        <dbReference type="ARBA" id="ARBA00022989"/>
    </source>
</evidence>
<evidence type="ECO:0000256" key="4">
    <source>
        <dbReference type="ARBA" id="ARBA00023136"/>
    </source>
</evidence>
<dbReference type="GO" id="GO:0045048">
    <property type="term" value="P:protein insertion into ER membrane"/>
    <property type="evidence" value="ECO:0007669"/>
    <property type="project" value="InterPro"/>
</dbReference>
<dbReference type="EMBL" id="MCGE01000006">
    <property type="protein sequence ID" value="ORZ20297.1"/>
    <property type="molecule type" value="Genomic_DNA"/>
</dbReference>
<dbReference type="STRING" id="90262.A0A1X2IPX0"/>
<evidence type="ECO:0000256" key="5">
    <source>
        <dbReference type="SAM" id="Phobius"/>
    </source>
</evidence>
<keyword evidence="4 5" id="KW-0472">Membrane</keyword>
<dbReference type="GO" id="GO:0005789">
    <property type="term" value="C:endoplasmic reticulum membrane"/>
    <property type="evidence" value="ECO:0007669"/>
    <property type="project" value="InterPro"/>
</dbReference>
<evidence type="ECO:0000313" key="7">
    <source>
        <dbReference type="Proteomes" id="UP000193560"/>
    </source>
</evidence>
<feature type="transmembrane region" description="Helical" evidence="5">
    <location>
        <begin position="80"/>
        <end position="97"/>
    </location>
</feature>
<organism evidence="6 7">
    <name type="scientific">Absidia repens</name>
    <dbReference type="NCBI Taxonomy" id="90262"/>
    <lineage>
        <taxon>Eukaryota</taxon>
        <taxon>Fungi</taxon>
        <taxon>Fungi incertae sedis</taxon>
        <taxon>Mucoromycota</taxon>
        <taxon>Mucoromycotina</taxon>
        <taxon>Mucoromycetes</taxon>
        <taxon>Mucorales</taxon>
        <taxon>Cunninghamellaceae</taxon>
        <taxon>Absidia</taxon>
    </lineage>
</organism>
<proteinExistence type="predicted"/>
<keyword evidence="7" id="KW-1185">Reference proteome</keyword>
<comment type="subcellular location">
    <subcellularLocation>
        <location evidence="1">Membrane</location>
    </subcellularLocation>
</comment>
<evidence type="ECO:0000313" key="6">
    <source>
        <dbReference type="EMBL" id="ORZ20297.1"/>
    </source>
</evidence>
<keyword evidence="3 5" id="KW-1133">Transmembrane helix</keyword>
<sequence>MSSRDPRRPDKVVAFHIPPATEEEASDWNGNIAMVTVVFSQAMGGVFLRNKVKALPWVSGYFGLSSLLNGRKSIKSNDSFSGNGALIAVVSLVTYYINVYMSHKRVVEAYDTGAVDEGMMTAL</sequence>
<dbReference type="AlphaFoldDB" id="A0A1X2IPX0"/>
<comment type="caution">
    <text evidence="6">The sequence shown here is derived from an EMBL/GenBank/DDBJ whole genome shotgun (WGS) entry which is preliminary data.</text>
</comment>
<reference evidence="6 7" key="1">
    <citation type="submission" date="2016-07" db="EMBL/GenBank/DDBJ databases">
        <title>Pervasive Adenine N6-methylation of Active Genes in Fungi.</title>
        <authorList>
            <consortium name="DOE Joint Genome Institute"/>
            <person name="Mondo S.J."/>
            <person name="Dannebaum R.O."/>
            <person name="Kuo R.C."/>
            <person name="Labutti K."/>
            <person name="Haridas S."/>
            <person name="Kuo A."/>
            <person name="Salamov A."/>
            <person name="Ahrendt S.R."/>
            <person name="Lipzen A."/>
            <person name="Sullivan W."/>
            <person name="Andreopoulos W.B."/>
            <person name="Clum A."/>
            <person name="Lindquist E."/>
            <person name="Daum C."/>
            <person name="Ramamoorthy G.K."/>
            <person name="Gryganskyi A."/>
            <person name="Culley D."/>
            <person name="Magnuson J.K."/>
            <person name="James T.Y."/>
            <person name="O'Malley M.A."/>
            <person name="Stajich J.E."/>
            <person name="Spatafora J.W."/>
            <person name="Visel A."/>
            <person name="Grigoriev I.V."/>
        </authorList>
    </citation>
    <scope>NUCLEOTIDE SEQUENCE [LARGE SCALE GENOMIC DNA]</scope>
    <source>
        <strain evidence="6 7">NRRL 1336</strain>
    </source>
</reference>
<keyword evidence="2 5" id="KW-0812">Transmembrane</keyword>
<dbReference type="OrthoDB" id="284718at2759"/>
<dbReference type="Proteomes" id="UP000193560">
    <property type="component" value="Unassembled WGS sequence"/>
</dbReference>
<name>A0A1X2IPX0_9FUNG</name>
<evidence type="ECO:0000256" key="1">
    <source>
        <dbReference type="ARBA" id="ARBA00004370"/>
    </source>
</evidence>